<protein>
    <submittedName>
        <fullName evidence="1">DUF481 domain-containing protein</fullName>
    </submittedName>
</protein>
<organism evidence="1 2">
    <name type="scientific">Eiseniibacteriota bacterium</name>
    <dbReference type="NCBI Taxonomy" id="2212470"/>
    <lineage>
        <taxon>Bacteria</taxon>
        <taxon>Candidatus Eiseniibacteriota</taxon>
    </lineage>
</organism>
<proteinExistence type="predicted"/>
<reference evidence="1 2" key="1">
    <citation type="submission" date="2024-09" db="EMBL/GenBank/DDBJ databases">
        <authorList>
            <person name="D'Angelo T."/>
        </authorList>
    </citation>
    <scope>NUCLEOTIDE SEQUENCE [LARGE SCALE GENOMIC DNA]</scope>
    <source>
        <strain evidence="1">SAG AM-311-F02</strain>
    </source>
</reference>
<dbReference type="Pfam" id="PF04338">
    <property type="entry name" value="DUF481"/>
    <property type="match status" value="1"/>
</dbReference>
<dbReference type="EMBL" id="JBHPEI010000081">
    <property type="protein sequence ID" value="MFC1800185.1"/>
    <property type="molecule type" value="Genomic_DNA"/>
</dbReference>
<comment type="caution">
    <text evidence="1">The sequence shown here is derived from an EMBL/GenBank/DDBJ whole genome shotgun (WGS) entry which is preliminary data.</text>
</comment>
<name>A0ABV6YQ34_UNCEI</name>
<gene>
    <name evidence="1" type="ORF">ACFL2Z_04670</name>
</gene>
<dbReference type="InterPro" id="IPR007433">
    <property type="entry name" value="DUF481"/>
</dbReference>
<accession>A0ABV6YQ34</accession>
<dbReference type="Proteomes" id="UP001594288">
    <property type="component" value="Unassembled WGS sequence"/>
</dbReference>
<evidence type="ECO:0000313" key="2">
    <source>
        <dbReference type="Proteomes" id="UP001594288"/>
    </source>
</evidence>
<sequence length="173" mass="19465">MTAQAADTTSNYDLAFDFNRFLKRRWTLGAQISAEANEELGLDLRLSLGLLGSRILIETNKTILDAVLGISGTREDYATSDSTSYNLEIPIGLYYTRFTFHDPKSSIEIDGQVYPSLTTHGRYRGNANISLNYEIAHNLYLVLGYYYQYDSLPPEGSSKDDSRMNTSISWTFG</sequence>
<evidence type="ECO:0000313" key="1">
    <source>
        <dbReference type="EMBL" id="MFC1800185.1"/>
    </source>
</evidence>
<keyword evidence="2" id="KW-1185">Reference proteome</keyword>